<dbReference type="Gene3D" id="3.40.50.300">
    <property type="entry name" value="P-loop containing nucleotide triphosphate hydrolases"/>
    <property type="match status" value="1"/>
</dbReference>
<dbReference type="Pfam" id="PF00005">
    <property type="entry name" value="ABC_tran"/>
    <property type="match status" value="1"/>
</dbReference>
<dbReference type="GO" id="GO:0005524">
    <property type="term" value="F:ATP binding"/>
    <property type="evidence" value="ECO:0007669"/>
    <property type="project" value="UniProtKB-KW"/>
</dbReference>
<protein>
    <submittedName>
        <fullName evidence="5">ABC transporter ATP-binding protein</fullName>
    </submittedName>
</protein>
<dbReference type="PANTHER" id="PTHR45772:SF2">
    <property type="entry name" value="ABC TRANSPORTER ATP-BINDING PROTEIN"/>
    <property type="match status" value="1"/>
</dbReference>
<proteinExistence type="predicted"/>
<dbReference type="AlphaFoldDB" id="A0A5K7Z858"/>
<gene>
    <name evidence="5" type="ORF">DSCW_56290</name>
</gene>
<keyword evidence="2" id="KW-0547">Nucleotide-binding</keyword>
<dbReference type="InterPro" id="IPR003593">
    <property type="entry name" value="AAA+_ATPase"/>
</dbReference>
<organism evidence="5 6">
    <name type="scientific">Desulfosarcina widdelii</name>
    <dbReference type="NCBI Taxonomy" id="947919"/>
    <lineage>
        <taxon>Bacteria</taxon>
        <taxon>Pseudomonadati</taxon>
        <taxon>Thermodesulfobacteriota</taxon>
        <taxon>Desulfobacteria</taxon>
        <taxon>Desulfobacterales</taxon>
        <taxon>Desulfosarcinaceae</taxon>
        <taxon>Desulfosarcina</taxon>
    </lineage>
</organism>
<feature type="domain" description="ABC transporter" evidence="4">
    <location>
        <begin position="6"/>
        <end position="247"/>
    </location>
</feature>
<dbReference type="OrthoDB" id="5405085at2"/>
<dbReference type="SUPFAM" id="SSF52540">
    <property type="entry name" value="P-loop containing nucleoside triphosphate hydrolases"/>
    <property type="match status" value="1"/>
</dbReference>
<dbReference type="GO" id="GO:0016887">
    <property type="term" value="F:ATP hydrolysis activity"/>
    <property type="evidence" value="ECO:0007669"/>
    <property type="project" value="InterPro"/>
</dbReference>
<keyword evidence="3 5" id="KW-0067">ATP-binding</keyword>
<dbReference type="InterPro" id="IPR027417">
    <property type="entry name" value="P-loop_NTPase"/>
</dbReference>
<dbReference type="GO" id="GO:0005886">
    <property type="term" value="C:plasma membrane"/>
    <property type="evidence" value="ECO:0007669"/>
    <property type="project" value="TreeGrafter"/>
</dbReference>
<dbReference type="InterPro" id="IPR003439">
    <property type="entry name" value="ABC_transporter-like_ATP-bd"/>
</dbReference>
<dbReference type="KEGG" id="dwd:DSCW_56290"/>
<evidence type="ECO:0000256" key="3">
    <source>
        <dbReference type="ARBA" id="ARBA00022840"/>
    </source>
</evidence>
<accession>A0A5K7Z858</accession>
<dbReference type="SMART" id="SM00382">
    <property type="entry name" value="AAA"/>
    <property type="match status" value="1"/>
</dbReference>
<evidence type="ECO:0000259" key="4">
    <source>
        <dbReference type="PROSITE" id="PS50893"/>
    </source>
</evidence>
<dbReference type="PANTHER" id="PTHR45772">
    <property type="entry name" value="CONSERVED COMPONENT OF ABC TRANSPORTER FOR NATURAL AMINO ACIDS-RELATED"/>
    <property type="match status" value="1"/>
</dbReference>
<sequence>MAKPLLTVDSLVKHFGAVTASDGFSMEIAEGELHALIGPNGAGKTTALNQLCGELLPDGGRIFFNGKEITRRSIHRRARLGLARSYQITSIFERLTVRENLSLAIQAHNGHSFRFWRKAVDDPVIRPAIGPAMERVGLEERAEIPASHLSHGEKRQLEVGMALVGQPKLLLLDEPYAGMGPGGAVELTKLIRRLKTEVTILLVEHDMGAVFSLADRITVLVYGKAIASGTPQAIRNDPEVRQAYLGNEGNRCFA</sequence>
<evidence type="ECO:0000313" key="6">
    <source>
        <dbReference type="Proteomes" id="UP000427769"/>
    </source>
</evidence>
<dbReference type="Pfam" id="PF12399">
    <property type="entry name" value="BCA_ABC_TP_C"/>
    <property type="match status" value="1"/>
</dbReference>
<evidence type="ECO:0000256" key="2">
    <source>
        <dbReference type="ARBA" id="ARBA00022741"/>
    </source>
</evidence>
<evidence type="ECO:0000256" key="1">
    <source>
        <dbReference type="ARBA" id="ARBA00022448"/>
    </source>
</evidence>
<evidence type="ECO:0000313" key="5">
    <source>
        <dbReference type="EMBL" id="BBO78212.1"/>
    </source>
</evidence>
<dbReference type="InterPro" id="IPR032823">
    <property type="entry name" value="BCA_ABC_TP_C"/>
</dbReference>
<name>A0A5K7Z858_9BACT</name>
<dbReference type="RefSeq" id="WP_155306872.1">
    <property type="nucleotide sequence ID" value="NZ_AP021875.1"/>
</dbReference>
<dbReference type="CDD" id="cd03219">
    <property type="entry name" value="ABC_Mj1267_LivG_branched"/>
    <property type="match status" value="1"/>
</dbReference>
<reference evidence="5 6" key="1">
    <citation type="submission" date="2019-11" db="EMBL/GenBank/DDBJ databases">
        <title>Comparative genomics of hydrocarbon-degrading Desulfosarcina strains.</title>
        <authorList>
            <person name="Watanabe M."/>
            <person name="Kojima H."/>
            <person name="Fukui M."/>
        </authorList>
    </citation>
    <scope>NUCLEOTIDE SEQUENCE [LARGE SCALE GENOMIC DNA]</scope>
    <source>
        <strain evidence="5 6">PP31</strain>
    </source>
</reference>
<dbReference type="EMBL" id="AP021875">
    <property type="protein sequence ID" value="BBO78212.1"/>
    <property type="molecule type" value="Genomic_DNA"/>
</dbReference>
<dbReference type="PROSITE" id="PS50893">
    <property type="entry name" value="ABC_TRANSPORTER_2"/>
    <property type="match status" value="1"/>
</dbReference>
<keyword evidence="6" id="KW-1185">Reference proteome</keyword>
<dbReference type="Proteomes" id="UP000427769">
    <property type="component" value="Chromosome"/>
</dbReference>
<keyword evidence="1" id="KW-0813">Transport</keyword>
<dbReference type="InterPro" id="IPR051120">
    <property type="entry name" value="ABC_AA/LPS_Transport"/>
</dbReference>